<organism evidence="2 3">
    <name type="scientific">Slackia heliotrinireducens (strain ATCC 29202 / DSM 20476 / NCTC 11029 / RHS 1)</name>
    <name type="common">Peptococcus heliotrinreducens</name>
    <dbReference type="NCBI Taxonomy" id="471855"/>
    <lineage>
        <taxon>Bacteria</taxon>
        <taxon>Bacillati</taxon>
        <taxon>Actinomycetota</taxon>
        <taxon>Coriobacteriia</taxon>
        <taxon>Eggerthellales</taxon>
        <taxon>Eggerthellaceae</taxon>
        <taxon>Slackia</taxon>
    </lineage>
</organism>
<name>C7N0L0_SLAHD</name>
<accession>C7N0L0</accession>
<dbReference type="EMBL" id="CP001684">
    <property type="protein sequence ID" value="ACV21088.1"/>
    <property type="molecule type" value="Genomic_DNA"/>
</dbReference>
<dbReference type="Proteomes" id="UP000002026">
    <property type="component" value="Chromosome"/>
</dbReference>
<sequence>MQDITPGLYRHFKGNMYEVIGVARHSETEEPLVVYRALYGDHGLWARPYDMFASEVDHDKYPEVTQRYRFERVDEASRS</sequence>
<dbReference type="RefSeq" id="WP_012797199.1">
    <property type="nucleotide sequence ID" value="NC_013165.1"/>
</dbReference>
<dbReference type="eggNOG" id="COG4728">
    <property type="taxonomic scope" value="Bacteria"/>
</dbReference>
<dbReference type="InterPro" id="IPR023387">
    <property type="entry name" value="DUF1653-like_dom"/>
</dbReference>
<dbReference type="Gene3D" id="2.30.30.320">
    <property type="entry name" value="DUF1653-like domain"/>
    <property type="match status" value="1"/>
</dbReference>
<gene>
    <name evidence="2" type="ordered locus">Shel_00120</name>
</gene>
<keyword evidence="3" id="KW-1185">Reference proteome</keyword>
<evidence type="ECO:0000259" key="1">
    <source>
        <dbReference type="Pfam" id="PF07866"/>
    </source>
</evidence>
<evidence type="ECO:0000313" key="3">
    <source>
        <dbReference type="Proteomes" id="UP000002026"/>
    </source>
</evidence>
<evidence type="ECO:0000313" key="2">
    <source>
        <dbReference type="EMBL" id="ACV21088.1"/>
    </source>
</evidence>
<protein>
    <recommendedName>
        <fullName evidence="1">DUF1653 domain-containing protein</fullName>
    </recommendedName>
</protein>
<feature type="domain" description="DUF1653" evidence="1">
    <location>
        <begin position="7"/>
        <end position="71"/>
    </location>
</feature>
<proteinExistence type="predicted"/>
<dbReference type="InterPro" id="IPR037135">
    <property type="entry name" value="DUF1653-like_dom_sf"/>
</dbReference>
<dbReference type="AlphaFoldDB" id="C7N0L0"/>
<dbReference type="Pfam" id="PF07866">
    <property type="entry name" value="DUF1653"/>
    <property type="match status" value="1"/>
</dbReference>
<dbReference type="HOGENOM" id="CLU_097488_4_1_11"/>
<reference evidence="2 3" key="1">
    <citation type="journal article" date="2009" name="Stand. Genomic Sci.">
        <title>Complete genome sequence of Slackia heliotrinireducens type strain (RHS 1).</title>
        <authorList>
            <person name="Pukall R."/>
            <person name="Lapidus A."/>
            <person name="Nolan M."/>
            <person name="Copeland A."/>
            <person name="Glavina Del Rio T."/>
            <person name="Lucas S."/>
            <person name="Chen F."/>
            <person name="Tice H."/>
            <person name="Cheng J.F."/>
            <person name="Chertkov O."/>
            <person name="Bruce D."/>
            <person name="Goodwin L."/>
            <person name="Kuske C."/>
            <person name="Brettin T."/>
            <person name="Detter J.C."/>
            <person name="Han C."/>
            <person name="Pitluck S."/>
            <person name="Pati A."/>
            <person name="Mavrommatis K."/>
            <person name="Ivanova N."/>
            <person name="Ovchinnikova G."/>
            <person name="Chen A."/>
            <person name="Palaniappan K."/>
            <person name="Schneider S."/>
            <person name="Rohde M."/>
            <person name="Chain P."/>
            <person name="D'haeseleer P."/>
            <person name="Goker M."/>
            <person name="Bristow J."/>
            <person name="Eisen J.A."/>
            <person name="Markowitz V."/>
            <person name="Kyrpides N.C."/>
            <person name="Klenk H.P."/>
            <person name="Hugenholtz P."/>
        </authorList>
    </citation>
    <scope>NUCLEOTIDE SEQUENCE [LARGE SCALE GENOMIC DNA]</scope>
    <source>
        <strain evidence="3">ATCC 29202 / DSM 20476 / NCTC 11029 / RHS 1</strain>
    </source>
</reference>
<dbReference type="STRING" id="471855.Shel_00120"/>
<dbReference type="KEGG" id="shi:Shel_00120"/>